<proteinExistence type="inferred from homology"/>
<protein>
    <submittedName>
        <fullName evidence="10">MFS transporter</fullName>
    </submittedName>
</protein>
<evidence type="ECO:0000256" key="4">
    <source>
        <dbReference type="ARBA" id="ARBA00022475"/>
    </source>
</evidence>
<evidence type="ECO:0000256" key="6">
    <source>
        <dbReference type="ARBA" id="ARBA00022989"/>
    </source>
</evidence>
<keyword evidence="3" id="KW-0813">Transport</keyword>
<dbReference type="PANTHER" id="PTHR42718">
    <property type="entry name" value="MAJOR FACILITATOR SUPERFAMILY MULTIDRUG TRANSPORTER MFSC"/>
    <property type="match status" value="1"/>
</dbReference>
<feature type="transmembrane region" description="Helical" evidence="8">
    <location>
        <begin position="209"/>
        <end position="226"/>
    </location>
</feature>
<dbReference type="PROSITE" id="PS50850">
    <property type="entry name" value="MFS"/>
    <property type="match status" value="1"/>
</dbReference>
<evidence type="ECO:0000259" key="9">
    <source>
        <dbReference type="PROSITE" id="PS50850"/>
    </source>
</evidence>
<comment type="similarity">
    <text evidence="2">Belongs to the major facilitator superfamily. EmrB family.</text>
</comment>
<organism evidence="10 11">
    <name type="scientific">Hylemonella gracilis</name>
    <dbReference type="NCBI Taxonomy" id="80880"/>
    <lineage>
        <taxon>Bacteria</taxon>
        <taxon>Pseudomonadati</taxon>
        <taxon>Pseudomonadota</taxon>
        <taxon>Betaproteobacteria</taxon>
        <taxon>Burkholderiales</taxon>
        <taxon>Comamonadaceae</taxon>
        <taxon>Hylemonella</taxon>
    </lineage>
</organism>
<dbReference type="PANTHER" id="PTHR42718:SF9">
    <property type="entry name" value="MAJOR FACILITATOR SUPERFAMILY MULTIDRUG TRANSPORTER MFSC"/>
    <property type="match status" value="1"/>
</dbReference>
<dbReference type="EMBL" id="CP031395">
    <property type="protein sequence ID" value="QBK03424.1"/>
    <property type="molecule type" value="Genomic_DNA"/>
</dbReference>
<feature type="transmembrane region" description="Helical" evidence="8">
    <location>
        <begin position="61"/>
        <end position="82"/>
    </location>
</feature>
<accession>A0A4P6UGM2</accession>
<dbReference type="OrthoDB" id="9807274at2"/>
<sequence>MSSNTAALDNGAATPVAQHRGLITMSVMLATIMQALDTTIANVALPHMQGAMGATQDQISWVLTSYIVAAAIFMPLTGILSARLGRKRVFLWSVAGFTIASMLCGAAQNLTQIVLFRMLQGVFGAALVPLSQTVLLDTYPREKHGSAMAMWGVGVMVGPILGPALGGWLTEYYSWRWVFYINLPFGILAWLGIAGYVRETPLDRRRFDLLGFLLLGIGIGALQMMLDRGESQDWFASPEIVVETLLMGFAFYLFITHMLTHEHPFLEPGMFRDRNFSVGLIFIFIVGIILLATMALLPPFLSNLMGYPVIDVGLVLAPRGLGTMAAMVIVGKLSGKVDPRKLIVLGLSLTTFSLWQMTQFNTDIGNRHLIVSGVIQGFGLGFIFVPLSTVTFATIAPRWRSDATSLFSLMRNIGSSIGISVVTTYLAQRAQANHAAFAGYINPWSLPLQQAAQSGGINLSSASGLSTLNSLVTREAAVLAYLQDFRLMMWVTVAALPLVLLLSRPAPAPKGDAAHAAVME</sequence>
<keyword evidence="4" id="KW-1003">Cell membrane</keyword>
<keyword evidence="5 8" id="KW-0812">Transmembrane</keyword>
<dbReference type="SUPFAM" id="SSF103473">
    <property type="entry name" value="MFS general substrate transporter"/>
    <property type="match status" value="1"/>
</dbReference>
<dbReference type="Gene3D" id="1.20.1250.20">
    <property type="entry name" value="MFS general substrate transporter like domains"/>
    <property type="match status" value="1"/>
</dbReference>
<gene>
    <name evidence="10" type="ORF">DW355_00345</name>
</gene>
<feature type="transmembrane region" description="Helical" evidence="8">
    <location>
        <begin position="309"/>
        <end position="330"/>
    </location>
</feature>
<dbReference type="NCBIfam" id="TIGR00711">
    <property type="entry name" value="efflux_EmrB"/>
    <property type="match status" value="1"/>
</dbReference>
<feature type="transmembrane region" description="Helical" evidence="8">
    <location>
        <begin position="89"/>
        <end position="108"/>
    </location>
</feature>
<reference evidence="10 11" key="1">
    <citation type="submission" date="2018-07" db="EMBL/GenBank/DDBJ databases">
        <title>Exploring interactions and the metabolic potential of the ultra-small soil bacteria Hylemonella gracilis.</title>
        <authorList>
            <person name="Tyc O."/>
            <person name="Kulkarni P."/>
            <person name="Gawehns F."/>
            <person name="Hundscheid M."/>
            <person name="Zweers H."/>
            <person name="Garbeva P."/>
        </authorList>
    </citation>
    <scope>NUCLEOTIDE SEQUENCE [LARGE SCALE GENOMIC DNA]</scope>
    <source>
        <strain evidence="10 11">NS1</strain>
    </source>
</reference>
<feature type="domain" description="Major facilitator superfamily (MFS) profile" evidence="9">
    <location>
        <begin position="23"/>
        <end position="507"/>
    </location>
</feature>
<keyword evidence="7 8" id="KW-0472">Membrane</keyword>
<dbReference type="InterPro" id="IPR011701">
    <property type="entry name" value="MFS"/>
</dbReference>
<evidence type="ECO:0000256" key="5">
    <source>
        <dbReference type="ARBA" id="ARBA00022692"/>
    </source>
</evidence>
<evidence type="ECO:0000313" key="10">
    <source>
        <dbReference type="EMBL" id="QBK03424.1"/>
    </source>
</evidence>
<dbReference type="CDD" id="cd17503">
    <property type="entry name" value="MFS_LmrB_MDR_like"/>
    <property type="match status" value="1"/>
</dbReference>
<feature type="transmembrane region" description="Helical" evidence="8">
    <location>
        <begin position="114"/>
        <end position="136"/>
    </location>
</feature>
<dbReference type="RefSeq" id="WP_131276851.1">
    <property type="nucleotide sequence ID" value="NZ_CP031395.1"/>
</dbReference>
<feature type="transmembrane region" description="Helical" evidence="8">
    <location>
        <begin position="148"/>
        <end position="165"/>
    </location>
</feature>
<dbReference type="AlphaFoldDB" id="A0A4P6UGM2"/>
<evidence type="ECO:0000313" key="11">
    <source>
        <dbReference type="Proteomes" id="UP000292939"/>
    </source>
</evidence>
<keyword evidence="6 8" id="KW-1133">Transmembrane helix</keyword>
<feature type="transmembrane region" description="Helical" evidence="8">
    <location>
        <begin position="342"/>
        <end position="358"/>
    </location>
</feature>
<dbReference type="GO" id="GO:0005886">
    <property type="term" value="C:plasma membrane"/>
    <property type="evidence" value="ECO:0007669"/>
    <property type="project" value="UniProtKB-SubCell"/>
</dbReference>
<feature type="transmembrane region" description="Helical" evidence="8">
    <location>
        <begin position="21"/>
        <end position="41"/>
    </location>
</feature>
<dbReference type="KEGG" id="hgr:DW355_00345"/>
<dbReference type="Proteomes" id="UP000292939">
    <property type="component" value="Chromosome"/>
</dbReference>
<dbReference type="InterPro" id="IPR036259">
    <property type="entry name" value="MFS_trans_sf"/>
</dbReference>
<feature type="transmembrane region" description="Helical" evidence="8">
    <location>
        <begin position="177"/>
        <end position="197"/>
    </location>
</feature>
<evidence type="ECO:0000256" key="1">
    <source>
        <dbReference type="ARBA" id="ARBA00004651"/>
    </source>
</evidence>
<evidence type="ECO:0000256" key="7">
    <source>
        <dbReference type="ARBA" id="ARBA00023136"/>
    </source>
</evidence>
<evidence type="ECO:0000256" key="8">
    <source>
        <dbReference type="SAM" id="Phobius"/>
    </source>
</evidence>
<dbReference type="Pfam" id="PF07690">
    <property type="entry name" value="MFS_1"/>
    <property type="match status" value="1"/>
</dbReference>
<dbReference type="InterPro" id="IPR004638">
    <property type="entry name" value="EmrB-like"/>
</dbReference>
<evidence type="ECO:0000256" key="2">
    <source>
        <dbReference type="ARBA" id="ARBA00008537"/>
    </source>
</evidence>
<feature type="transmembrane region" description="Helical" evidence="8">
    <location>
        <begin position="370"/>
        <end position="396"/>
    </location>
</feature>
<comment type="subcellular location">
    <subcellularLocation>
        <location evidence="1">Cell membrane</location>
        <topology evidence="1">Multi-pass membrane protein</topology>
    </subcellularLocation>
</comment>
<feature type="transmembrane region" description="Helical" evidence="8">
    <location>
        <begin position="276"/>
        <end position="297"/>
    </location>
</feature>
<dbReference type="PRINTS" id="PR01036">
    <property type="entry name" value="TCRTETB"/>
</dbReference>
<dbReference type="InterPro" id="IPR020846">
    <property type="entry name" value="MFS_dom"/>
</dbReference>
<feature type="transmembrane region" description="Helical" evidence="8">
    <location>
        <begin position="238"/>
        <end position="255"/>
    </location>
</feature>
<dbReference type="GO" id="GO:0022857">
    <property type="term" value="F:transmembrane transporter activity"/>
    <property type="evidence" value="ECO:0007669"/>
    <property type="project" value="InterPro"/>
</dbReference>
<evidence type="ECO:0000256" key="3">
    <source>
        <dbReference type="ARBA" id="ARBA00022448"/>
    </source>
</evidence>
<name>A0A4P6UGM2_9BURK</name>
<dbReference type="Gene3D" id="1.20.1720.10">
    <property type="entry name" value="Multidrug resistance protein D"/>
    <property type="match status" value="1"/>
</dbReference>